<evidence type="ECO:0000256" key="1">
    <source>
        <dbReference type="ARBA" id="ARBA00004141"/>
    </source>
</evidence>
<evidence type="ECO:0000256" key="5">
    <source>
        <dbReference type="ARBA" id="ARBA00022737"/>
    </source>
</evidence>
<proteinExistence type="inferred from homology"/>
<dbReference type="PANTHER" id="PTHR45667">
    <property type="entry name" value="S-ADENOSYLMETHIONINE MITOCHONDRIAL CARRIER PROTEIN"/>
    <property type="match status" value="1"/>
</dbReference>
<dbReference type="Gene3D" id="1.50.40.10">
    <property type="entry name" value="Mitochondrial carrier domain"/>
    <property type="match status" value="1"/>
</dbReference>
<accession>A0A7S3CRB4</accession>
<comment type="similarity">
    <text evidence="2 9">Belongs to the mitochondrial carrier (TC 2.A.29) family.</text>
</comment>
<keyword evidence="7 8" id="KW-0472">Membrane</keyword>
<feature type="repeat" description="Solcar" evidence="8">
    <location>
        <begin position="83"/>
        <end position="169"/>
    </location>
</feature>
<dbReference type="InterPro" id="IPR023395">
    <property type="entry name" value="MCP_dom_sf"/>
</dbReference>
<dbReference type="GO" id="GO:0016020">
    <property type="term" value="C:membrane"/>
    <property type="evidence" value="ECO:0007669"/>
    <property type="project" value="UniProtKB-SubCell"/>
</dbReference>
<keyword evidence="3 9" id="KW-0813">Transport</keyword>
<evidence type="ECO:0000313" key="11">
    <source>
        <dbReference type="EMBL" id="CAE0234937.1"/>
    </source>
</evidence>
<evidence type="ECO:0008006" key="12">
    <source>
        <dbReference type="Google" id="ProtNLM"/>
    </source>
</evidence>
<feature type="transmembrane region" description="Helical" evidence="10">
    <location>
        <begin position="48"/>
        <end position="66"/>
    </location>
</feature>
<evidence type="ECO:0000256" key="3">
    <source>
        <dbReference type="ARBA" id="ARBA00022448"/>
    </source>
</evidence>
<dbReference type="SUPFAM" id="SSF103506">
    <property type="entry name" value="Mitochondrial carrier"/>
    <property type="match status" value="1"/>
</dbReference>
<evidence type="ECO:0000256" key="6">
    <source>
        <dbReference type="ARBA" id="ARBA00022989"/>
    </source>
</evidence>
<feature type="repeat" description="Solcar" evidence="8">
    <location>
        <begin position="1"/>
        <end position="73"/>
    </location>
</feature>
<dbReference type="EMBL" id="HBIA01013311">
    <property type="protein sequence ID" value="CAE0234937.1"/>
    <property type="molecule type" value="Transcribed_RNA"/>
</dbReference>
<feature type="transmembrane region" description="Helical" evidence="10">
    <location>
        <begin position="144"/>
        <end position="163"/>
    </location>
</feature>
<dbReference type="PROSITE" id="PS50920">
    <property type="entry name" value="SOLCAR"/>
    <property type="match status" value="2"/>
</dbReference>
<dbReference type="Pfam" id="PF00153">
    <property type="entry name" value="Mito_carr"/>
    <property type="match status" value="3"/>
</dbReference>
<dbReference type="AlphaFoldDB" id="A0A7S3CRB4"/>
<evidence type="ECO:0000256" key="7">
    <source>
        <dbReference type="ARBA" id="ARBA00023136"/>
    </source>
</evidence>
<evidence type="ECO:0000256" key="10">
    <source>
        <dbReference type="SAM" id="Phobius"/>
    </source>
</evidence>
<evidence type="ECO:0000256" key="4">
    <source>
        <dbReference type="ARBA" id="ARBA00022692"/>
    </source>
</evidence>
<evidence type="ECO:0000256" key="8">
    <source>
        <dbReference type="PROSITE-ProRule" id="PRU00282"/>
    </source>
</evidence>
<evidence type="ECO:0000256" key="9">
    <source>
        <dbReference type="RuleBase" id="RU000488"/>
    </source>
</evidence>
<keyword evidence="6 10" id="KW-1133">Transmembrane helix</keyword>
<organism evidence="11">
    <name type="scientific">Strombidium rassoulzadegani</name>
    <dbReference type="NCBI Taxonomy" id="1082188"/>
    <lineage>
        <taxon>Eukaryota</taxon>
        <taxon>Sar</taxon>
        <taxon>Alveolata</taxon>
        <taxon>Ciliophora</taxon>
        <taxon>Intramacronucleata</taxon>
        <taxon>Spirotrichea</taxon>
        <taxon>Oligotrichia</taxon>
        <taxon>Strombidiidae</taxon>
        <taxon>Strombidium</taxon>
    </lineage>
</organism>
<protein>
    <recommendedName>
        <fullName evidence="12">Mitochondrial carrier protein</fullName>
    </recommendedName>
</protein>
<keyword evidence="5" id="KW-0677">Repeat</keyword>
<keyword evidence="4 8" id="KW-0812">Transmembrane</keyword>
<reference evidence="11" key="1">
    <citation type="submission" date="2021-01" db="EMBL/GenBank/DDBJ databases">
        <authorList>
            <person name="Corre E."/>
            <person name="Pelletier E."/>
            <person name="Niang G."/>
            <person name="Scheremetjew M."/>
            <person name="Finn R."/>
            <person name="Kale V."/>
            <person name="Holt S."/>
            <person name="Cochrane G."/>
            <person name="Meng A."/>
            <person name="Brown T."/>
            <person name="Cohen L."/>
        </authorList>
    </citation>
    <scope>NUCLEOTIDE SEQUENCE</scope>
    <source>
        <strain evidence="11">Ras09</strain>
    </source>
</reference>
<name>A0A7S3CRB4_9SPIT</name>
<comment type="subcellular location">
    <subcellularLocation>
        <location evidence="1">Membrane</location>
        <topology evidence="1">Multi-pass membrane protein</topology>
    </subcellularLocation>
</comment>
<evidence type="ECO:0000256" key="2">
    <source>
        <dbReference type="ARBA" id="ARBA00006375"/>
    </source>
</evidence>
<gene>
    <name evidence="11" type="ORF">SRAS04492_LOCUS6744</name>
</gene>
<sequence>MVCECVFHLVDTVNIRSKVNDGSNQSKNTWQQIRAIYTKEGLFGFGKGFSACFYGSIFCGFSYFFLYKFMKLTLYERYGENINPTYVFLISSMTAETLTIIVHFPYDLIKCRLQSRNYIFKYKNLPHAFRKEIRNNGVLSLYQGALPFLLTYSTFVGLQFTIYERMTKYYKSLYSEQEFKDREMSVNFKCGLVAGSIAAGITNPLECLTVNKQTGGKDFSIKQFIKEEGVKNICLKGIGPRIAYNAFQSVLFFSAVLKLGKLYNVELGED</sequence>
<feature type="transmembrane region" description="Helical" evidence="10">
    <location>
        <begin position="86"/>
        <end position="106"/>
    </location>
</feature>
<dbReference type="InterPro" id="IPR018108">
    <property type="entry name" value="MCP_transmembrane"/>
</dbReference>